<feature type="signal peptide" evidence="1">
    <location>
        <begin position="1"/>
        <end position="19"/>
    </location>
</feature>
<comment type="caution">
    <text evidence="2">The sequence shown here is derived from an EMBL/GenBank/DDBJ whole genome shotgun (WGS) entry which is preliminary data.</text>
</comment>
<dbReference type="RefSeq" id="WP_204951194.1">
    <property type="nucleotide sequence ID" value="NZ_BSFF01000003.1"/>
</dbReference>
<protein>
    <submittedName>
        <fullName evidence="3">Phosphohistidine phosphatase SixA</fullName>
    </submittedName>
</protein>
<dbReference type="Proteomes" id="UP000758856">
    <property type="component" value="Unassembled WGS sequence"/>
</dbReference>
<evidence type="ECO:0000256" key="1">
    <source>
        <dbReference type="SAM" id="SignalP"/>
    </source>
</evidence>
<keyword evidence="4" id="KW-1185">Reference proteome</keyword>
<evidence type="ECO:0000313" key="5">
    <source>
        <dbReference type="Proteomes" id="UP001143400"/>
    </source>
</evidence>
<dbReference type="Gene3D" id="3.40.50.1240">
    <property type="entry name" value="Phosphoglycerate mutase-like"/>
    <property type="match status" value="1"/>
</dbReference>
<reference evidence="2" key="3">
    <citation type="submission" date="2023-01" db="EMBL/GenBank/DDBJ databases">
        <authorList>
            <person name="Sun Q."/>
            <person name="Evtushenko L."/>
        </authorList>
    </citation>
    <scope>NUCLEOTIDE SEQUENCE</scope>
    <source>
        <strain evidence="2">VKM B-1606</strain>
    </source>
</reference>
<proteinExistence type="predicted"/>
<dbReference type="Pfam" id="PF00300">
    <property type="entry name" value="His_Phos_1"/>
    <property type="match status" value="1"/>
</dbReference>
<accession>A0A9W6IVI3</accession>
<dbReference type="Proteomes" id="UP001143400">
    <property type="component" value="Unassembled WGS sequence"/>
</dbReference>
<dbReference type="SUPFAM" id="SSF53254">
    <property type="entry name" value="Phosphoglycerate mutase-like"/>
    <property type="match status" value="1"/>
</dbReference>
<dbReference type="AlphaFoldDB" id="A0A9W6IVI3"/>
<name>A0A9W6IVI3_9HYPH</name>
<evidence type="ECO:0000313" key="2">
    <source>
        <dbReference type="EMBL" id="GLK56948.1"/>
    </source>
</evidence>
<dbReference type="EMBL" id="JAFBCY010000003">
    <property type="protein sequence ID" value="MBM7852738.1"/>
    <property type="molecule type" value="Genomic_DNA"/>
</dbReference>
<evidence type="ECO:0000313" key="3">
    <source>
        <dbReference type="EMBL" id="MBM7852738.1"/>
    </source>
</evidence>
<dbReference type="EMBL" id="BSFF01000003">
    <property type="protein sequence ID" value="GLK56948.1"/>
    <property type="molecule type" value="Genomic_DNA"/>
</dbReference>
<organism evidence="2 5">
    <name type="scientific">Methylopila capsulata</name>
    <dbReference type="NCBI Taxonomy" id="61654"/>
    <lineage>
        <taxon>Bacteria</taxon>
        <taxon>Pseudomonadati</taxon>
        <taxon>Pseudomonadota</taxon>
        <taxon>Alphaproteobacteria</taxon>
        <taxon>Hyphomicrobiales</taxon>
        <taxon>Methylopilaceae</taxon>
        <taxon>Methylopila</taxon>
    </lineage>
</organism>
<gene>
    <name evidence="2" type="ORF">GCM10008170_29670</name>
    <name evidence="3" type="ORF">JOD31_002980</name>
</gene>
<dbReference type="InterPro" id="IPR029033">
    <property type="entry name" value="His_PPase_superfam"/>
</dbReference>
<sequence length="183" mass="18848">MIRTALAIVFALTATAAAADEQAAWAALRGGGHVALMRHATAPGVGDPATFKLGDCSTQRNLNDAGRAEARAIGERFRAHGVAVAEVRTSQWCRARDTAEEMKLGSVTEDPRLNSFFGDGDRAGGLEASKAAVRDAVRSGSAAVLVTHQVNVTAATGVFPASGEIVVVTVEGDAIQVVGRIAP</sequence>
<reference evidence="2" key="1">
    <citation type="journal article" date="2014" name="Int. J. Syst. Evol. Microbiol.">
        <title>Complete genome sequence of Corynebacterium casei LMG S-19264T (=DSM 44701T), isolated from a smear-ripened cheese.</title>
        <authorList>
            <consortium name="US DOE Joint Genome Institute (JGI-PGF)"/>
            <person name="Walter F."/>
            <person name="Albersmeier A."/>
            <person name="Kalinowski J."/>
            <person name="Ruckert C."/>
        </authorList>
    </citation>
    <scope>NUCLEOTIDE SEQUENCE</scope>
    <source>
        <strain evidence="2">VKM B-1606</strain>
    </source>
</reference>
<feature type="chain" id="PRO_5040959361" evidence="1">
    <location>
        <begin position="20"/>
        <end position="183"/>
    </location>
</feature>
<keyword evidence="1" id="KW-0732">Signal</keyword>
<evidence type="ECO:0000313" key="4">
    <source>
        <dbReference type="Proteomes" id="UP000758856"/>
    </source>
</evidence>
<dbReference type="InterPro" id="IPR013078">
    <property type="entry name" value="His_Pase_superF_clade-1"/>
</dbReference>
<dbReference type="CDD" id="cd07040">
    <property type="entry name" value="HP"/>
    <property type="match status" value="1"/>
</dbReference>
<reference evidence="3 4" key="2">
    <citation type="submission" date="2021-01" db="EMBL/GenBank/DDBJ databases">
        <title>Genomic Encyclopedia of Type Strains, Phase IV (KMG-IV): sequencing the most valuable type-strain genomes for metagenomic binning, comparative biology and taxonomic classification.</title>
        <authorList>
            <person name="Goeker M."/>
        </authorList>
    </citation>
    <scope>NUCLEOTIDE SEQUENCE [LARGE SCALE GENOMIC DNA]</scope>
    <source>
        <strain evidence="3 4">DSM 6130</strain>
    </source>
</reference>